<dbReference type="RefSeq" id="WP_265616919.1">
    <property type="nucleotide sequence ID" value="NZ_JAPFRD010000009.1"/>
</dbReference>
<dbReference type="Pfam" id="PF16313">
    <property type="entry name" value="DUF4953"/>
    <property type="match status" value="1"/>
</dbReference>
<keyword evidence="4" id="KW-0645">Protease</keyword>
<dbReference type="InterPro" id="IPR033413">
    <property type="entry name" value="DUF5117"/>
</dbReference>
<evidence type="ECO:0000313" key="4">
    <source>
        <dbReference type="EMBL" id="MCW8108227.1"/>
    </source>
</evidence>
<accession>A0ABT3P632</accession>
<dbReference type="PANTHER" id="PTHR38478:SF1">
    <property type="entry name" value="ZINC DEPENDENT METALLOPROTEASE DOMAIN LIPOPROTEIN"/>
    <property type="match status" value="1"/>
</dbReference>
<sequence>MIRVILLTLCMITLQAAAALPIIGEFTRDMQRHDGFIPFYYDQSKDKIYLELTTLDDELLFQTSLPRGIGSNDIGLDRGQLGDTRLVKFSRFGNKVLLRQLNTRFRADSNNPAEQQSIEEAFAHSVIAGFEVVASNKDGVLIDYTPYLFSDVHGVVKRLKDTKQGTFEVDAARSGVVLARSKGFIKNSELEALVTFTAKDKPGEYMQQVAPDANSVSVHMHHSFVALPEAGYQPRAFHPYSGYWKFSYFDYASAINEPMEKKYIIRHRLAKKDPAAKQSEAVEPIVYYLDPGIPEPVLSALRDGASWWNEAFSSIGYTNAFQVKMLPEDADPMDVRYNVIQWVHRATRGWSYGASVVDPRTGELIKGHVTLGSLRVRQDYLIALGLTSPFTDNESATDSQVEMALARIRQLSAHEVGHTLGIAHNFAASENNRASVMDYPHPLIKLENGKLSLEGAYESGIGEWDKHAIAYGYQDYTHASEDAGLAQQIESAKQQKLPYKTDVDTRAHFEASGSGHMWDNGGDPISAFEEISAIREIALAQLGMDTIREGQGLSAIEDVLVPIYLLHRYQLSALAKQIGGLQYEYEIKSSAQDVSGQQIIDGETQKKAIKQLLEATSANYLRIPDNLFQLITPTIFGDDITREHFKGRMGRMFDPVSAAEAAAAYAFSLLLAPERLNRLSWQRHQRRDVPDISNLMDRIFDLHWYQEKQPDYGLKARLQLVALNAVVDAANSEKLAPEVRLAMKASLKKFSNWLSSKSRHPAKGVLSGYFEQYWQTGEWPMKFDAKPLPPGSPI</sequence>
<comment type="caution">
    <text evidence="4">The sequence shown here is derived from an EMBL/GenBank/DDBJ whole genome shotgun (WGS) entry which is preliminary data.</text>
</comment>
<keyword evidence="5" id="KW-1185">Reference proteome</keyword>
<dbReference type="GO" id="GO:0008237">
    <property type="term" value="F:metallopeptidase activity"/>
    <property type="evidence" value="ECO:0007669"/>
    <property type="project" value="UniProtKB-KW"/>
</dbReference>
<feature type="chain" id="PRO_5045406700" evidence="1">
    <location>
        <begin position="19"/>
        <end position="794"/>
    </location>
</feature>
<keyword evidence="1" id="KW-0732">Signal</keyword>
<protein>
    <submittedName>
        <fullName evidence="4">Zinc-dependent metalloprotease</fullName>
    </submittedName>
</protein>
<organism evidence="4 5">
    <name type="scientific">Alteromonas aquimaris</name>
    <dbReference type="NCBI Taxonomy" id="2998417"/>
    <lineage>
        <taxon>Bacteria</taxon>
        <taxon>Pseudomonadati</taxon>
        <taxon>Pseudomonadota</taxon>
        <taxon>Gammaproteobacteria</taxon>
        <taxon>Alteromonadales</taxon>
        <taxon>Alteromonadaceae</taxon>
        <taxon>Alteromonas/Salinimonas group</taxon>
        <taxon>Alteromonas</taxon>
    </lineage>
</organism>
<proteinExistence type="predicted"/>
<dbReference type="Proteomes" id="UP001142810">
    <property type="component" value="Unassembled WGS sequence"/>
</dbReference>
<dbReference type="SUPFAM" id="SSF55486">
    <property type="entry name" value="Metalloproteases ('zincins'), catalytic domain"/>
    <property type="match status" value="1"/>
</dbReference>
<feature type="domain" description="EcxA zinc-binding" evidence="2">
    <location>
        <begin position="400"/>
        <end position="708"/>
    </location>
</feature>
<keyword evidence="4" id="KW-0482">Metalloprotease</keyword>
<gene>
    <name evidence="4" type="ORF">OPS25_06945</name>
</gene>
<dbReference type="Gene3D" id="3.40.390.10">
    <property type="entry name" value="Collagenase (Catalytic Domain)"/>
    <property type="match status" value="1"/>
</dbReference>
<dbReference type="InterPro" id="IPR034032">
    <property type="entry name" value="Zn_MMP-like_bac"/>
</dbReference>
<evidence type="ECO:0000259" key="2">
    <source>
        <dbReference type="Pfam" id="PF16313"/>
    </source>
</evidence>
<evidence type="ECO:0000259" key="3">
    <source>
        <dbReference type="Pfam" id="PF17148"/>
    </source>
</evidence>
<dbReference type="Pfam" id="PF17148">
    <property type="entry name" value="DUF5117"/>
    <property type="match status" value="1"/>
</dbReference>
<feature type="signal peptide" evidence="1">
    <location>
        <begin position="1"/>
        <end position="18"/>
    </location>
</feature>
<feature type="domain" description="DUF5117" evidence="3">
    <location>
        <begin position="79"/>
        <end position="272"/>
    </location>
</feature>
<keyword evidence="4" id="KW-0378">Hydrolase</keyword>
<reference evidence="4" key="1">
    <citation type="submission" date="2022-11" db="EMBL/GenBank/DDBJ databases">
        <title>Alteromonas sp. nov., isolated from sea water of the Qingdao.</title>
        <authorList>
            <person name="Wang Q."/>
        </authorList>
    </citation>
    <scope>NUCLEOTIDE SEQUENCE</scope>
    <source>
        <strain evidence="4">ASW11-7</strain>
    </source>
</reference>
<evidence type="ECO:0000256" key="1">
    <source>
        <dbReference type="SAM" id="SignalP"/>
    </source>
</evidence>
<dbReference type="InterPro" id="IPR024079">
    <property type="entry name" value="MetalloPept_cat_dom_sf"/>
</dbReference>
<name>A0ABT3P632_9ALTE</name>
<evidence type="ECO:0000313" key="5">
    <source>
        <dbReference type="Proteomes" id="UP001142810"/>
    </source>
</evidence>
<dbReference type="InterPro" id="IPR032534">
    <property type="entry name" value="EcxA_zinc-bd"/>
</dbReference>
<dbReference type="EMBL" id="JAPFRD010000009">
    <property type="protein sequence ID" value="MCW8108227.1"/>
    <property type="molecule type" value="Genomic_DNA"/>
</dbReference>
<dbReference type="CDD" id="cd04276">
    <property type="entry name" value="ZnMc_MMP_like_2"/>
    <property type="match status" value="1"/>
</dbReference>
<dbReference type="PANTHER" id="PTHR38478">
    <property type="entry name" value="PEPTIDASE M1A AND M12B"/>
    <property type="match status" value="1"/>
</dbReference>